<accession>A0ABT6BD88</accession>
<keyword evidence="2" id="KW-1185">Reference proteome</keyword>
<proteinExistence type="predicted"/>
<dbReference type="Proteomes" id="UP001528850">
    <property type="component" value="Unassembled WGS sequence"/>
</dbReference>
<comment type="caution">
    <text evidence="1">The sequence shown here is derived from an EMBL/GenBank/DDBJ whole genome shotgun (WGS) entry which is preliminary data.</text>
</comment>
<dbReference type="EMBL" id="JARJJS010000003">
    <property type="protein sequence ID" value="MDF4026091.1"/>
    <property type="molecule type" value="Genomic_DNA"/>
</dbReference>
<gene>
    <name evidence="1" type="ORF">P3W24_14040</name>
</gene>
<reference evidence="1 2" key="1">
    <citation type="journal article" date="2024" name="Curr. Microbiol.">
        <title>Luteibacter sahnii sp. nov., A Novel Yellow-Colored Xanthomonadin Pigment Producing Probiotic Bacterium from Healthy Rice Seed Microbiome.</title>
        <authorList>
            <person name="Jaiswal G."/>
            <person name="Rana R."/>
            <person name="Nayak P.K."/>
            <person name="Chouhan R."/>
            <person name="Gandhi S.G."/>
            <person name="Patel H.K."/>
            <person name="Patil P.B."/>
        </authorList>
    </citation>
    <scope>NUCLEOTIDE SEQUENCE [LARGE SCALE GENOMIC DNA]</scope>
    <source>
        <strain evidence="1 2">PPL201</strain>
    </source>
</reference>
<name>A0ABT6BD88_9GAMM</name>
<protein>
    <submittedName>
        <fullName evidence="1">Uncharacterized protein</fullName>
    </submittedName>
</protein>
<organism evidence="1 2">
    <name type="scientific">Luteibacter sahnii</name>
    <dbReference type="NCBI Taxonomy" id="3021977"/>
    <lineage>
        <taxon>Bacteria</taxon>
        <taxon>Pseudomonadati</taxon>
        <taxon>Pseudomonadota</taxon>
        <taxon>Gammaproteobacteria</taxon>
        <taxon>Lysobacterales</taxon>
        <taxon>Rhodanobacteraceae</taxon>
        <taxon>Luteibacter</taxon>
    </lineage>
</organism>
<sequence length="54" mass="6058">MDSDVIPAFLMACHVREVEEDIVLPRGAQMVLMSFATYPSVHAWLIDDTKIVVP</sequence>
<evidence type="ECO:0000313" key="1">
    <source>
        <dbReference type="EMBL" id="MDF4026091.1"/>
    </source>
</evidence>
<evidence type="ECO:0000313" key="2">
    <source>
        <dbReference type="Proteomes" id="UP001528850"/>
    </source>
</evidence>